<feature type="domain" description="Mur ligase C-terminal" evidence="16">
    <location>
        <begin position="319"/>
        <end position="448"/>
    </location>
</feature>
<dbReference type="Pfam" id="PF02875">
    <property type="entry name" value="Mur_ligase_C"/>
    <property type="match status" value="1"/>
</dbReference>
<dbReference type="InterPro" id="IPR005758">
    <property type="entry name" value="UDP-N-AcMur_Ala_ligase_MurC"/>
</dbReference>
<dbReference type="EC" id="6.3.2.8" evidence="3 14"/>
<dbReference type="GO" id="GO:0008360">
    <property type="term" value="P:regulation of cell shape"/>
    <property type="evidence" value="ECO:0007669"/>
    <property type="project" value="UniProtKB-KW"/>
</dbReference>
<evidence type="ECO:0000256" key="14">
    <source>
        <dbReference type="HAMAP-Rule" id="MF_00046"/>
    </source>
</evidence>
<dbReference type="InterPro" id="IPR004101">
    <property type="entry name" value="Mur_ligase_C"/>
</dbReference>
<dbReference type="GO" id="GO:0009252">
    <property type="term" value="P:peptidoglycan biosynthetic process"/>
    <property type="evidence" value="ECO:0007669"/>
    <property type="project" value="UniProtKB-UniRule"/>
</dbReference>
<dbReference type="GO" id="GO:0051301">
    <property type="term" value="P:cell division"/>
    <property type="evidence" value="ECO:0007669"/>
    <property type="project" value="UniProtKB-KW"/>
</dbReference>
<keyword evidence="9 14" id="KW-0133">Cell shape</keyword>
<evidence type="ECO:0000256" key="4">
    <source>
        <dbReference type="ARBA" id="ARBA00022490"/>
    </source>
</evidence>
<dbReference type="PANTHER" id="PTHR43445">
    <property type="entry name" value="UDP-N-ACETYLMURAMATE--L-ALANINE LIGASE-RELATED"/>
    <property type="match status" value="1"/>
</dbReference>
<proteinExistence type="inferred from homology"/>
<keyword evidence="6 14" id="KW-0132">Cell division</keyword>
<sequence length="460" mass="50110">MYHIHFNQPCHVHFIGIGGISMSGLAEILLERGFTVSGSDAHETELTDKLAAHGARISYGQKAENISDGIDVVVYTAAVHPDNPEFAEARRRGLPILSRAELLGQLMRNYRQAIAVAGTHGKTTTTSMLTEILMDAGTDPTISVGGMVDAIGGNIRVGASDLFVTEACEYTNSFLSFYPTIGIILNIEADHLDFFKDIEDIRRSFRKFAELIPEQGVLVINSDIRNYEEITKGLAARIVTVGSRPEQSDYSAANIRFDEKACASYELLVHGEAVQTITLGTPGLHNVYNSLAAAAAAHELGIAGEEIGTGLSRFKGTHRRFEKKGELGGITVIDDYAHHPQEIGATLSAAKQYPHREIWCVFQPHTYSRTKALMEEFAQALSAADHVVLADIYAARETDTLGVSSQMLAEKIRALGTDVHYFPSFDEIETFLLENCVNGDLLITMGAGDIVKVGERLLGL</sequence>
<evidence type="ECO:0000256" key="10">
    <source>
        <dbReference type="ARBA" id="ARBA00022984"/>
    </source>
</evidence>
<dbReference type="HAMAP" id="MF_00046">
    <property type="entry name" value="MurC"/>
    <property type="match status" value="1"/>
</dbReference>
<dbReference type="Gene3D" id="3.40.1190.10">
    <property type="entry name" value="Mur-like, catalytic domain"/>
    <property type="match status" value="1"/>
</dbReference>
<evidence type="ECO:0000313" key="19">
    <source>
        <dbReference type="Proteomes" id="UP000824250"/>
    </source>
</evidence>
<evidence type="ECO:0000256" key="9">
    <source>
        <dbReference type="ARBA" id="ARBA00022960"/>
    </source>
</evidence>
<organism evidence="18 19">
    <name type="scientific">Candidatus Copromonas faecavium</name>
    <name type="common">nom. illeg.</name>
    <dbReference type="NCBI Taxonomy" id="2840740"/>
    <lineage>
        <taxon>Bacteria</taxon>
        <taxon>Bacillati</taxon>
        <taxon>Bacillota</taxon>
        <taxon>Clostridia</taxon>
        <taxon>Lachnospirales</taxon>
        <taxon>Lachnospiraceae</taxon>
        <taxon>Candidatus Copromonas (nom. illeg.)</taxon>
    </lineage>
</organism>
<dbReference type="InterPro" id="IPR036565">
    <property type="entry name" value="Mur-like_cat_sf"/>
</dbReference>
<reference evidence="18" key="2">
    <citation type="journal article" date="2021" name="PeerJ">
        <title>Extensive microbial diversity within the chicken gut microbiome revealed by metagenomics and culture.</title>
        <authorList>
            <person name="Gilroy R."/>
            <person name="Ravi A."/>
            <person name="Getino M."/>
            <person name="Pursley I."/>
            <person name="Horton D.L."/>
            <person name="Alikhan N.F."/>
            <person name="Baker D."/>
            <person name="Gharbi K."/>
            <person name="Hall N."/>
            <person name="Watson M."/>
            <person name="Adriaenssens E.M."/>
            <person name="Foster-Nyarko E."/>
            <person name="Jarju S."/>
            <person name="Secka A."/>
            <person name="Antonio M."/>
            <person name="Oren A."/>
            <person name="Chaudhuri R.R."/>
            <person name="La Ragione R."/>
            <person name="Hildebrand F."/>
            <person name="Pallen M.J."/>
        </authorList>
    </citation>
    <scope>NUCLEOTIDE SEQUENCE</scope>
    <source>
        <strain evidence="18">CHK180-2868</strain>
    </source>
</reference>
<evidence type="ECO:0000256" key="7">
    <source>
        <dbReference type="ARBA" id="ARBA00022741"/>
    </source>
</evidence>
<keyword evidence="5 14" id="KW-0436">Ligase</keyword>
<evidence type="ECO:0000259" key="17">
    <source>
        <dbReference type="Pfam" id="PF08245"/>
    </source>
</evidence>
<dbReference type="InterPro" id="IPR000713">
    <property type="entry name" value="Mur_ligase_N"/>
</dbReference>
<dbReference type="GO" id="GO:0071555">
    <property type="term" value="P:cell wall organization"/>
    <property type="evidence" value="ECO:0007669"/>
    <property type="project" value="UniProtKB-KW"/>
</dbReference>
<dbReference type="PANTHER" id="PTHR43445:SF3">
    <property type="entry name" value="UDP-N-ACETYLMURAMATE--L-ALANINE LIGASE"/>
    <property type="match status" value="1"/>
</dbReference>
<evidence type="ECO:0000256" key="5">
    <source>
        <dbReference type="ARBA" id="ARBA00022598"/>
    </source>
</evidence>
<evidence type="ECO:0000259" key="15">
    <source>
        <dbReference type="Pfam" id="PF01225"/>
    </source>
</evidence>
<dbReference type="InterPro" id="IPR013221">
    <property type="entry name" value="Mur_ligase_cen"/>
</dbReference>
<keyword evidence="10 14" id="KW-0573">Peptidoglycan synthesis</keyword>
<accession>A0A9D1A552</accession>
<dbReference type="SUPFAM" id="SSF53244">
    <property type="entry name" value="MurD-like peptide ligases, peptide-binding domain"/>
    <property type="match status" value="1"/>
</dbReference>
<reference evidence="18" key="1">
    <citation type="submission" date="2020-10" db="EMBL/GenBank/DDBJ databases">
        <authorList>
            <person name="Gilroy R."/>
        </authorList>
    </citation>
    <scope>NUCLEOTIDE SEQUENCE</scope>
    <source>
        <strain evidence="18">CHK180-2868</strain>
    </source>
</reference>
<dbReference type="InterPro" id="IPR036615">
    <property type="entry name" value="Mur_ligase_C_dom_sf"/>
</dbReference>
<dbReference type="GO" id="GO:0008763">
    <property type="term" value="F:UDP-N-acetylmuramate-L-alanine ligase activity"/>
    <property type="evidence" value="ECO:0007669"/>
    <property type="project" value="UniProtKB-UniRule"/>
</dbReference>
<keyword evidence="8 14" id="KW-0067">ATP-binding</keyword>
<evidence type="ECO:0000256" key="3">
    <source>
        <dbReference type="ARBA" id="ARBA00012211"/>
    </source>
</evidence>
<dbReference type="NCBIfam" id="TIGR01082">
    <property type="entry name" value="murC"/>
    <property type="match status" value="1"/>
</dbReference>
<comment type="catalytic activity">
    <reaction evidence="13 14">
        <text>UDP-N-acetyl-alpha-D-muramate + L-alanine + ATP = UDP-N-acetyl-alpha-D-muramoyl-L-alanine + ADP + phosphate + H(+)</text>
        <dbReference type="Rhea" id="RHEA:23372"/>
        <dbReference type="ChEBI" id="CHEBI:15378"/>
        <dbReference type="ChEBI" id="CHEBI:30616"/>
        <dbReference type="ChEBI" id="CHEBI:43474"/>
        <dbReference type="ChEBI" id="CHEBI:57972"/>
        <dbReference type="ChEBI" id="CHEBI:70757"/>
        <dbReference type="ChEBI" id="CHEBI:83898"/>
        <dbReference type="ChEBI" id="CHEBI:456216"/>
        <dbReference type="EC" id="6.3.2.8"/>
    </reaction>
</comment>
<dbReference type="Gene3D" id="3.90.190.20">
    <property type="entry name" value="Mur ligase, C-terminal domain"/>
    <property type="match status" value="1"/>
</dbReference>
<dbReference type="Pfam" id="PF08245">
    <property type="entry name" value="Mur_ligase_M"/>
    <property type="match status" value="1"/>
</dbReference>
<evidence type="ECO:0000313" key="18">
    <source>
        <dbReference type="EMBL" id="HIR06252.1"/>
    </source>
</evidence>
<evidence type="ECO:0000256" key="1">
    <source>
        <dbReference type="ARBA" id="ARBA00004496"/>
    </source>
</evidence>
<comment type="similarity">
    <text evidence="14">Belongs to the MurCDEF family.</text>
</comment>
<keyword evidence="11 14" id="KW-0131">Cell cycle</keyword>
<feature type="domain" description="Mur ligase central" evidence="17">
    <location>
        <begin position="116"/>
        <end position="297"/>
    </location>
</feature>
<evidence type="ECO:0000259" key="16">
    <source>
        <dbReference type="Pfam" id="PF02875"/>
    </source>
</evidence>
<evidence type="ECO:0000256" key="13">
    <source>
        <dbReference type="ARBA" id="ARBA00047833"/>
    </source>
</evidence>
<dbReference type="SUPFAM" id="SSF51984">
    <property type="entry name" value="MurCD N-terminal domain"/>
    <property type="match status" value="1"/>
</dbReference>
<evidence type="ECO:0000256" key="6">
    <source>
        <dbReference type="ARBA" id="ARBA00022618"/>
    </source>
</evidence>
<dbReference type="Proteomes" id="UP000824250">
    <property type="component" value="Unassembled WGS sequence"/>
</dbReference>
<evidence type="ECO:0000256" key="12">
    <source>
        <dbReference type="ARBA" id="ARBA00023316"/>
    </source>
</evidence>
<feature type="binding site" evidence="14">
    <location>
        <begin position="118"/>
        <end position="124"/>
    </location>
    <ligand>
        <name>ATP</name>
        <dbReference type="ChEBI" id="CHEBI:30616"/>
    </ligand>
</feature>
<comment type="pathway">
    <text evidence="2 14">Cell wall biogenesis; peptidoglycan biosynthesis.</text>
</comment>
<comment type="function">
    <text evidence="14">Cell wall formation.</text>
</comment>
<evidence type="ECO:0000256" key="8">
    <source>
        <dbReference type="ARBA" id="ARBA00022840"/>
    </source>
</evidence>
<keyword evidence="12 14" id="KW-0961">Cell wall biogenesis/degradation</keyword>
<dbReference type="GO" id="GO:0005737">
    <property type="term" value="C:cytoplasm"/>
    <property type="evidence" value="ECO:0007669"/>
    <property type="project" value="UniProtKB-SubCell"/>
</dbReference>
<dbReference type="Pfam" id="PF01225">
    <property type="entry name" value="Mur_ligase"/>
    <property type="match status" value="1"/>
</dbReference>
<dbReference type="SUPFAM" id="SSF53623">
    <property type="entry name" value="MurD-like peptide ligases, catalytic domain"/>
    <property type="match status" value="1"/>
</dbReference>
<feature type="domain" description="Mur ligase N-terminal catalytic" evidence="15">
    <location>
        <begin position="11"/>
        <end position="111"/>
    </location>
</feature>
<protein>
    <recommendedName>
        <fullName evidence="3 14">UDP-N-acetylmuramate--L-alanine ligase</fullName>
        <ecNumber evidence="3 14">6.3.2.8</ecNumber>
    </recommendedName>
    <alternativeName>
        <fullName evidence="14">UDP-N-acetylmuramoyl-L-alanine synthetase</fullName>
    </alternativeName>
</protein>
<name>A0A9D1A552_9FIRM</name>
<comment type="subcellular location">
    <subcellularLocation>
        <location evidence="1 14">Cytoplasm</location>
    </subcellularLocation>
</comment>
<comment type="caution">
    <text evidence="18">The sequence shown here is derived from an EMBL/GenBank/DDBJ whole genome shotgun (WGS) entry which is preliminary data.</text>
</comment>
<dbReference type="EMBL" id="DVGC01000058">
    <property type="protein sequence ID" value="HIR06252.1"/>
    <property type="molecule type" value="Genomic_DNA"/>
</dbReference>
<gene>
    <name evidence="14" type="primary">murC</name>
    <name evidence="18" type="ORF">IAB28_09875</name>
</gene>
<dbReference type="Gene3D" id="3.40.50.720">
    <property type="entry name" value="NAD(P)-binding Rossmann-like Domain"/>
    <property type="match status" value="1"/>
</dbReference>
<evidence type="ECO:0000256" key="2">
    <source>
        <dbReference type="ARBA" id="ARBA00004752"/>
    </source>
</evidence>
<dbReference type="AlphaFoldDB" id="A0A9D1A552"/>
<keyword evidence="7 14" id="KW-0547">Nucleotide-binding</keyword>
<dbReference type="GO" id="GO:0005524">
    <property type="term" value="F:ATP binding"/>
    <property type="evidence" value="ECO:0007669"/>
    <property type="project" value="UniProtKB-UniRule"/>
</dbReference>
<dbReference type="InterPro" id="IPR050061">
    <property type="entry name" value="MurCDEF_pg_biosynth"/>
</dbReference>
<evidence type="ECO:0000256" key="11">
    <source>
        <dbReference type="ARBA" id="ARBA00023306"/>
    </source>
</evidence>
<keyword evidence="4 14" id="KW-0963">Cytoplasm</keyword>